<reference evidence="2" key="2">
    <citation type="journal article" date="2018" name="BMC Genomics">
        <title>A manually annotated Actinidia chinensis var. chinensis (kiwifruit) genome highlights the challenges associated with draft genomes and gene prediction in plants.</title>
        <authorList>
            <person name="Pilkington S.M."/>
            <person name="Crowhurst R."/>
            <person name="Hilario E."/>
            <person name="Nardozza S."/>
            <person name="Fraser L."/>
            <person name="Peng Y."/>
            <person name="Gunaseelan K."/>
            <person name="Simpson R."/>
            <person name="Tahir J."/>
            <person name="Deroles S.C."/>
            <person name="Templeton K."/>
            <person name="Luo Z."/>
            <person name="Davy M."/>
            <person name="Cheng C."/>
            <person name="McNeilage M."/>
            <person name="Scaglione D."/>
            <person name="Liu Y."/>
            <person name="Zhang Q."/>
            <person name="Datson P."/>
            <person name="De Silva N."/>
            <person name="Gardiner S.E."/>
            <person name="Bassett H."/>
            <person name="Chagne D."/>
            <person name="McCallum J."/>
            <person name="Dzierzon H."/>
            <person name="Deng C."/>
            <person name="Wang Y.Y."/>
            <person name="Barron L."/>
            <person name="Manako K."/>
            <person name="Bowen J."/>
            <person name="Foster T.M."/>
            <person name="Erridge Z.A."/>
            <person name="Tiffin H."/>
            <person name="Waite C.N."/>
            <person name="Davies K.M."/>
            <person name="Grierson E.P."/>
            <person name="Laing W.A."/>
            <person name="Kirk R."/>
            <person name="Chen X."/>
            <person name="Wood M."/>
            <person name="Montefiori M."/>
            <person name="Brummell D.A."/>
            <person name="Schwinn K.E."/>
            <person name="Catanach A."/>
            <person name="Fullerton C."/>
            <person name="Li D."/>
            <person name="Meiyalaghan S."/>
            <person name="Nieuwenhuizen N."/>
            <person name="Read N."/>
            <person name="Prakash R."/>
            <person name="Hunter D."/>
            <person name="Zhang H."/>
            <person name="McKenzie M."/>
            <person name="Knabel M."/>
            <person name="Harris A."/>
            <person name="Allan A.C."/>
            <person name="Gleave A."/>
            <person name="Chen A."/>
            <person name="Janssen B.J."/>
            <person name="Plunkett B."/>
            <person name="Ampomah-Dwamena C."/>
            <person name="Voogd C."/>
            <person name="Leif D."/>
            <person name="Lafferty D."/>
            <person name="Souleyre E.J.F."/>
            <person name="Varkonyi-Gasic E."/>
            <person name="Gambi F."/>
            <person name="Hanley J."/>
            <person name="Yao J.L."/>
            <person name="Cheung J."/>
            <person name="David K.M."/>
            <person name="Warren B."/>
            <person name="Marsh K."/>
            <person name="Snowden K.C."/>
            <person name="Lin-Wang K."/>
            <person name="Brian L."/>
            <person name="Martinez-Sanchez M."/>
            <person name="Wang M."/>
            <person name="Ileperuma N."/>
            <person name="Macnee N."/>
            <person name="Campin R."/>
            <person name="McAtee P."/>
            <person name="Drummond R.S.M."/>
            <person name="Espley R.V."/>
            <person name="Ireland H.S."/>
            <person name="Wu R."/>
            <person name="Atkinson R.G."/>
            <person name="Karunairetnam S."/>
            <person name="Bulley S."/>
            <person name="Chunkath S."/>
            <person name="Hanley Z."/>
            <person name="Storey R."/>
            <person name="Thrimawithana A.H."/>
            <person name="Thomson S."/>
            <person name="David C."/>
            <person name="Testolin R."/>
            <person name="Huang H."/>
            <person name="Hellens R.P."/>
            <person name="Schaffer R.J."/>
        </authorList>
    </citation>
    <scope>NUCLEOTIDE SEQUENCE [LARGE SCALE GENOMIC DNA]</scope>
    <source>
        <strain evidence="2">cv. Red5</strain>
    </source>
</reference>
<dbReference type="GO" id="GO:0016887">
    <property type="term" value="F:ATP hydrolysis activity"/>
    <property type="evidence" value="ECO:0007669"/>
    <property type="project" value="TreeGrafter"/>
</dbReference>
<keyword evidence="1" id="KW-0547">Nucleotide-binding</keyword>
<dbReference type="InterPro" id="IPR027417">
    <property type="entry name" value="P-loop_NTPase"/>
</dbReference>
<dbReference type="GO" id="GO:0005524">
    <property type="term" value="F:ATP binding"/>
    <property type="evidence" value="ECO:0007669"/>
    <property type="project" value="UniProtKB-KW"/>
</dbReference>
<dbReference type="AlphaFoldDB" id="A0A2R6R1A0"/>
<keyword evidence="1" id="KW-0645">Protease</keyword>
<dbReference type="InParanoid" id="A0A2R6R1A0"/>
<name>A0A2R6R1A0_ACTCC</name>
<sequence length="156" mass="17989">MPKEMCARLDEFVIGQERAKKVLAVAVYNHYKRIYHASSCKECNIANTDRFEIVISQNIVYDAYRRENSKELHDPKAESLNIGRDASRDGVQQALLKMLEGTIVNFPDNRARKHPRGDSIQVYLTLRSLSFPLFQLISDGFLLDVTFLTDIIFNYD</sequence>
<dbReference type="GO" id="GO:0008233">
    <property type="term" value="F:peptidase activity"/>
    <property type="evidence" value="ECO:0007669"/>
    <property type="project" value="UniProtKB-KW"/>
</dbReference>
<keyword evidence="1" id="KW-0067">ATP-binding</keyword>
<protein>
    <submittedName>
        <fullName evidence="1">ATP-dependent Clp protease ATP-binding subunit ClpX like</fullName>
    </submittedName>
</protein>
<dbReference type="GO" id="GO:0005759">
    <property type="term" value="C:mitochondrial matrix"/>
    <property type="evidence" value="ECO:0007669"/>
    <property type="project" value="TreeGrafter"/>
</dbReference>
<dbReference type="GO" id="GO:0051603">
    <property type="term" value="P:proteolysis involved in protein catabolic process"/>
    <property type="evidence" value="ECO:0007669"/>
    <property type="project" value="TreeGrafter"/>
</dbReference>
<organism evidence="1 2">
    <name type="scientific">Actinidia chinensis var. chinensis</name>
    <name type="common">Chinese soft-hair kiwi</name>
    <dbReference type="NCBI Taxonomy" id="1590841"/>
    <lineage>
        <taxon>Eukaryota</taxon>
        <taxon>Viridiplantae</taxon>
        <taxon>Streptophyta</taxon>
        <taxon>Embryophyta</taxon>
        <taxon>Tracheophyta</taxon>
        <taxon>Spermatophyta</taxon>
        <taxon>Magnoliopsida</taxon>
        <taxon>eudicotyledons</taxon>
        <taxon>Gunneridae</taxon>
        <taxon>Pentapetalae</taxon>
        <taxon>asterids</taxon>
        <taxon>Ericales</taxon>
        <taxon>Actinidiaceae</taxon>
        <taxon>Actinidia</taxon>
    </lineage>
</organism>
<keyword evidence="1" id="KW-0378">Hydrolase</keyword>
<gene>
    <name evidence="1" type="ORF">CEY00_Acc10948</name>
</gene>
<dbReference type="PANTHER" id="PTHR48102:SF7">
    <property type="entry name" value="ATP-DEPENDENT CLP PROTEASE ATP-BINDING SUBUNIT CLPX-LIKE, MITOCHONDRIAL"/>
    <property type="match status" value="1"/>
</dbReference>
<dbReference type="OrthoDB" id="1721884at2759"/>
<comment type="caution">
    <text evidence="1">The sequence shown here is derived from an EMBL/GenBank/DDBJ whole genome shotgun (WGS) entry which is preliminary data.</text>
</comment>
<reference evidence="1 2" key="1">
    <citation type="submission" date="2017-07" db="EMBL/GenBank/DDBJ databases">
        <title>An improved, manually edited Actinidia chinensis var. chinensis (kiwifruit) genome highlights the challenges associated with draft genomes and gene prediction in plants.</title>
        <authorList>
            <person name="Pilkington S."/>
            <person name="Crowhurst R."/>
            <person name="Hilario E."/>
            <person name="Nardozza S."/>
            <person name="Fraser L."/>
            <person name="Peng Y."/>
            <person name="Gunaseelan K."/>
            <person name="Simpson R."/>
            <person name="Tahir J."/>
            <person name="Deroles S."/>
            <person name="Templeton K."/>
            <person name="Luo Z."/>
            <person name="Davy M."/>
            <person name="Cheng C."/>
            <person name="Mcneilage M."/>
            <person name="Scaglione D."/>
            <person name="Liu Y."/>
            <person name="Zhang Q."/>
            <person name="Datson P."/>
            <person name="De Silva N."/>
            <person name="Gardiner S."/>
            <person name="Bassett H."/>
            <person name="Chagne D."/>
            <person name="Mccallum J."/>
            <person name="Dzierzon H."/>
            <person name="Deng C."/>
            <person name="Wang Y.-Y."/>
            <person name="Barron N."/>
            <person name="Manako K."/>
            <person name="Bowen J."/>
            <person name="Foster T."/>
            <person name="Erridge Z."/>
            <person name="Tiffin H."/>
            <person name="Waite C."/>
            <person name="Davies K."/>
            <person name="Grierson E."/>
            <person name="Laing W."/>
            <person name="Kirk R."/>
            <person name="Chen X."/>
            <person name="Wood M."/>
            <person name="Montefiori M."/>
            <person name="Brummell D."/>
            <person name="Schwinn K."/>
            <person name="Catanach A."/>
            <person name="Fullerton C."/>
            <person name="Li D."/>
            <person name="Meiyalaghan S."/>
            <person name="Nieuwenhuizen N."/>
            <person name="Read N."/>
            <person name="Prakash R."/>
            <person name="Hunter D."/>
            <person name="Zhang H."/>
            <person name="Mckenzie M."/>
            <person name="Knabel M."/>
            <person name="Harris A."/>
            <person name="Allan A."/>
            <person name="Chen A."/>
            <person name="Janssen B."/>
            <person name="Plunkett B."/>
            <person name="Dwamena C."/>
            <person name="Voogd C."/>
            <person name="Leif D."/>
            <person name="Lafferty D."/>
            <person name="Souleyre E."/>
            <person name="Varkonyi-Gasic E."/>
            <person name="Gambi F."/>
            <person name="Hanley J."/>
            <person name="Yao J.-L."/>
            <person name="Cheung J."/>
            <person name="David K."/>
            <person name="Warren B."/>
            <person name="Marsh K."/>
            <person name="Snowden K."/>
            <person name="Lin-Wang K."/>
            <person name="Brian L."/>
            <person name="Martinez-Sanchez M."/>
            <person name="Wang M."/>
            <person name="Ileperuma N."/>
            <person name="Macnee N."/>
            <person name="Campin R."/>
            <person name="Mcatee P."/>
            <person name="Drummond R."/>
            <person name="Espley R."/>
            <person name="Ireland H."/>
            <person name="Wu R."/>
            <person name="Atkinson R."/>
            <person name="Karunairetnam S."/>
            <person name="Bulley S."/>
            <person name="Chunkath S."/>
            <person name="Hanley Z."/>
            <person name="Storey R."/>
            <person name="Thrimawithana A."/>
            <person name="Thomson S."/>
            <person name="David C."/>
            <person name="Testolin R."/>
        </authorList>
    </citation>
    <scope>NUCLEOTIDE SEQUENCE [LARGE SCALE GENOMIC DNA]</scope>
    <source>
        <strain evidence="2">cv. Red5</strain>
        <tissue evidence="1">Young leaf</tissue>
    </source>
</reference>
<dbReference type="STRING" id="1590841.A0A2R6R1A0"/>
<dbReference type="InterPro" id="IPR050052">
    <property type="entry name" value="ATP-dep_Clp_protease_ClpX"/>
</dbReference>
<dbReference type="PANTHER" id="PTHR48102">
    <property type="entry name" value="ATP-DEPENDENT CLP PROTEASE ATP-BINDING SUBUNIT CLPX-LIKE, MITOCHONDRIAL-RELATED"/>
    <property type="match status" value="1"/>
</dbReference>
<dbReference type="Gene3D" id="3.40.50.300">
    <property type="entry name" value="P-loop containing nucleotide triphosphate hydrolases"/>
    <property type="match status" value="2"/>
</dbReference>
<keyword evidence="2" id="KW-1185">Reference proteome</keyword>
<accession>A0A2R6R1A0</accession>
<proteinExistence type="predicted"/>
<dbReference type="EMBL" id="NKQK01000010">
    <property type="protein sequence ID" value="PSS19006.1"/>
    <property type="molecule type" value="Genomic_DNA"/>
</dbReference>
<evidence type="ECO:0000313" key="2">
    <source>
        <dbReference type="Proteomes" id="UP000241394"/>
    </source>
</evidence>
<dbReference type="Gramene" id="PSS19006">
    <property type="protein sequence ID" value="PSS19006"/>
    <property type="gene ID" value="CEY00_Acc10948"/>
</dbReference>
<evidence type="ECO:0000313" key="1">
    <source>
        <dbReference type="EMBL" id="PSS19006.1"/>
    </source>
</evidence>
<dbReference type="Proteomes" id="UP000241394">
    <property type="component" value="Chromosome LG10"/>
</dbReference>